<dbReference type="Pfam" id="PF13279">
    <property type="entry name" value="4HBT_2"/>
    <property type="match status" value="1"/>
</dbReference>
<evidence type="ECO:0000313" key="4">
    <source>
        <dbReference type="Proteomes" id="UP000054903"/>
    </source>
</evidence>
<gene>
    <name evidence="3" type="ORF">AWB77_03138</name>
</gene>
<keyword evidence="2" id="KW-0378">Hydrolase</keyword>
<dbReference type="NCBIfam" id="TIGR02799">
    <property type="entry name" value="thio_ybgC"/>
    <property type="match status" value="1"/>
</dbReference>
<proteinExistence type="inferred from homology"/>
<evidence type="ECO:0000256" key="1">
    <source>
        <dbReference type="ARBA" id="ARBA00005953"/>
    </source>
</evidence>
<dbReference type="NCBIfam" id="TIGR00051">
    <property type="entry name" value="YbgC/FadM family acyl-CoA thioesterase"/>
    <property type="match status" value="1"/>
</dbReference>
<dbReference type="STRING" id="1777138.AWB77_03138"/>
<evidence type="ECO:0000313" key="3">
    <source>
        <dbReference type="EMBL" id="SAK72426.1"/>
    </source>
</evidence>
<dbReference type="Proteomes" id="UP000054903">
    <property type="component" value="Unassembled WGS sequence"/>
</dbReference>
<dbReference type="FunFam" id="3.10.129.10:FF:000004">
    <property type="entry name" value="Tol-pal system-associated acyl-CoA thioesterase"/>
    <property type="match status" value="1"/>
</dbReference>
<dbReference type="PANTHER" id="PTHR31793:SF37">
    <property type="entry name" value="ACYL-COA THIOESTER HYDROLASE YBGC"/>
    <property type="match status" value="1"/>
</dbReference>
<dbReference type="EMBL" id="FCNX02000007">
    <property type="protein sequence ID" value="SAK72426.1"/>
    <property type="molecule type" value="Genomic_DNA"/>
</dbReference>
<dbReference type="InterPro" id="IPR014166">
    <property type="entry name" value="Tol-Pal_acyl-CoA_thioesterase"/>
</dbReference>
<dbReference type="InterPro" id="IPR029069">
    <property type="entry name" value="HotDog_dom_sf"/>
</dbReference>
<sequence>MLSRERSGAKVSDSLIFEWPIRVYYEDTDAGGIVFYANYLKFFERARTEWLRACGIDQQRLADANGVVFVVRRTCVEYSSPARLDDVIRIVSRIERLGRASVDFHQEAWRDGVLLASGDIRVASVDRASIRPAAIPDAVLDGLRRGPHAALATASGGANPDRT</sequence>
<comment type="similarity">
    <text evidence="1">Belongs to the 4-hydroxybenzoyl-CoA thioesterase family.</text>
</comment>
<dbReference type="InterPro" id="IPR006684">
    <property type="entry name" value="YbgC/YbaW"/>
</dbReference>
<dbReference type="AlphaFoldDB" id="A0A158BRU0"/>
<dbReference type="CDD" id="cd00586">
    <property type="entry name" value="4HBT"/>
    <property type="match status" value="1"/>
</dbReference>
<protein>
    <submittedName>
        <fullName evidence="3">4-hydroxybenzoyl-CoA thioesterase</fullName>
    </submittedName>
</protein>
<keyword evidence="4" id="KW-1185">Reference proteome</keyword>
<dbReference type="GO" id="GO:0047617">
    <property type="term" value="F:fatty acyl-CoA hydrolase activity"/>
    <property type="evidence" value="ECO:0007669"/>
    <property type="project" value="TreeGrafter"/>
</dbReference>
<dbReference type="PANTHER" id="PTHR31793">
    <property type="entry name" value="4-HYDROXYBENZOYL-COA THIOESTERASE FAMILY MEMBER"/>
    <property type="match status" value="1"/>
</dbReference>
<dbReference type="OrthoDB" id="9808429at2"/>
<reference evidence="3" key="1">
    <citation type="submission" date="2016-01" db="EMBL/GenBank/DDBJ databases">
        <authorList>
            <person name="Peeters C."/>
        </authorList>
    </citation>
    <scope>NUCLEOTIDE SEQUENCE</scope>
    <source>
        <strain evidence="3">LMG 29320</strain>
    </source>
</reference>
<accession>A0A158BRU0</accession>
<organism evidence="3 4">
    <name type="scientific">Caballeronia fortuita</name>
    <dbReference type="NCBI Taxonomy" id="1777138"/>
    <lineage>
        <taxon>Bacteria</taxon>
        <taxon>Pseudomonadati</taxon>
        <taxon>Pseudomonadota</taxon>
        <taxon>Betaproteobacteria</taxon>
        <taxon>Burkholderiales</taxon>
        <taxon>Burkholderiaceae</taxon>
        <taxon>Caballeronia</taxon>
    </lineage>
</organism>
<name>A0A158BRU0_9BURK</name>
<dbReference type="InterPro" id="IPR050563">
    <property type="entry name" value="4-hydroxybenzoyl-CoA_TE"/>
</dbReference>
<dbReference type="Gene3D" id="3.10.129.10">
    <property type="entry name" value="Hotdog Thioesterase"/>
    <property type="match status" value="1"/>
</dbReference>
<dbReference type="PIRSF" id="PIRSF003230">
    <property type="entry name" value="YbgC"/>
    <property type="match status" value="1"/>
</dbReference>
<dbReference type="RefSeq" id="WP_061135334.1">
    <property type="nucleotide sequence ID" value="NZ_FCNX02000007.1"/>
</dbReference>
<dbReference type="SUPFAM" id="SSF54637">
    <property type="entry name" value="Thioesterase/thiol ester dehydrase-isomerase"/>
    <property type="match status" value="1"/>
</dbReference>
<comment type="caution">
    <text evidence="3">The sequence shown here is derived from an EMBL/GenBank/DDBJ whole genome shotgun (WGS) entry which is preliminary data.</text>
</comment>
<evidence type="ECO:0000256" key="2">
    <source>
        <dbReference type="ARBA" id="ARBA00022801"/>
    </source>
</evidence>